<evidence type="ECO:0000256" key="4">
    <source>
        <dbReference type="ARBA" id="ARBA00022679"/>
    </source>
</evidence>
<dbReference type="CDD" id="cd04187">
    <property type="entry name" value="DPM1_like_bac"/>
    <property type="match status" value="1"/>
</dbReference>
<feature type="region of interest" description="Disordered" evidence="9">
    <location>
        <begin position="1"/>
        <end position="25"/>
    </location>
</feature>
<dbReference type="GO" id="GO:0016757">
    <property type="term" value="F:glycosyltransferase activity"/>
    <property type="evidence" value="ECO:0007669"/>
    <property type="project" value="UniProtKB-KW"/>
</dbReference>
<evidence type="ECO:0000256" key="3">
    <source>
        <dbReference type="ARBA" id="ARBA00022676"/>
    </source>
</evidence>
<dbReference type="SUPFAM" id="SSF53448">
    <property type="entry name" value="Nucleotide-diphospho-sugar transferases"/>
    <property type="match status" value="1"/>
</dbReference>
<keyword evidence="13" id="KW-1185">Reference proteome</keyword>
<dbReference type="Proteomes" id="UP000637695">
    <property type="component" value="Unassembled WGS sequence"/>
</dbReference>
<comment type="subcellular location">
    <subcellularLocation>
        <location evidence="1">Cell membrane</location>
        <topology evidence="1">Multi-pass membrane protein</topology>
    </subcellularLocation>
</comment>
<dbReference type="InterPro" id="IPR050256">
    <property type="entry name" value="Glycosyltransferase_2"/>
</dbReference>
<evidence type="ECO:0000259" key="11">
    <source>
        <dbReference type="Pfam" id="PF00535"/>
    </source>
</evidence>
<organism evidence="12 13">
    <name type="scientific">Alicyclobacillus cellulosilyticus</name>
    <dbReference type="NCBI Taxonomy" id="1003997"/>
    <lineage>
        <taxon>Bacteria</taxon>
        <taxon>Bacillati</taxon>
        <taxon>Bacillota</taxon>
        <taxon>Bacilli</taxon>
        <taxon>Bacillales</taxon>
        <taxon>Alicyclobacillaceae</taxon>
        <taxon>Alicyclobacillus</taxon>
    </lineage>
</organism>
<dbReference type="PANTHER" id="PTHR48090:SF1">
    <property type="entry name" value="PROPHAGE BACTOPRENOL GLUCOSYL TRANSFERASE HOMOLOG"/>
    <property type="match status" value="1"/>
</dbReference>
<feature type="transmembrane region" description="Helical" evidence="10">
    <location>
        <begin position="258"/>
        <end position="277"/>
    </location>
</feature>
<sequence length="344" mass="38271">MQMYERVSSSTSTAPSAHGTGGEGGGRGVRLSVVVPVFNEQDVIRITHQRLCSVLAALGEPYEIVYVDDGSQDETPAILDEMAAAHPDVRVIHFSRNFGHQAAISAGIDHARGDAVVVIDADLQDPPELIPRLVERWQAGYDVVYARRMERQGESWFKRSTARWFYRGLRRLADIPIPLDTGDFRLMDRRVCAVLRALPEHHRFLRGLVAWAGFRQIAVEYVREPRLAGTSKYSLRKMLRLAADAVTSFSYRPLRWPLYAGAGWTVATLALMAGEAWRMSFAHHGISGASLLITFSLLGDGVLLLSVGVLGQYVARIHDEARRRPLYIVREVVGGRPSAQEGNR</sequence>
<comment type="caution">
    <text evidence="12">The sequence shown here is derived from an EMBL/GenBank/DDBJ whole genome shotgun (WGS) entry which is preliminary data.</text>
</comment>
<reference evidence="12" key="2">
    <citation type="submission" date="2020-09" db="EMBL/GenBank/DDBJ databases">
        <authorList>
            <person name="Sun Q."/>
            <person name="Ohkuma M."/>
        </authorList>
    </citation>
    <scope>NUCLEOTIDE SEQUENCE</scope>
    <source>
        <strain evidence="12">JCM 18487</strain>
    </source>
</reference>
<keyword evidence="3" id="KW-0328">Glycosyltransferase</keyword>
<evidence type="ECO:0000256" key="5">
    <source>
        <dbReference type="ARBA" id="ARBA00022692"/>
    </source>
</evidence>
<keyword evidence="5 10" id="KW-0812">Transmembrane</keyword>
<evidence type="ECO:0000256" key="7">
    <source>
        <dbReference type="ARBA" id="ARBA00023136"/>
    </source>
</evidence>
<keyword evidence="4 12" id="KW-0808">Transferase</keyword>
<comment type="similarity">
    <text evidence="8">Belongs to the glycosyltransferase 2 family. GtrB subfamily.</text>
</comment>
<evidence type="ECO:0000256" key="8">
    <source>
        <dbReference type="ARBA" id="ARBA00038152"/>
    </source>
</evidence>
<keyword evidence="7 10" id="KW-0472">Membrane</keyword>
<dbReference type="InterPro" id="IPR029044">
    <property type="entry name" value="Nucleotide-diphossugar_trans"/>
</dbReference>
<feature type="domain" description="Glycosyltransferase 2-like" evidence="11">
    <location>
        <begin position="32"/>
        <end position="192"/>
    </location>
</feature>
<feature type="transmembrane region" description="Helical" evidence="10">
    <location>
        <begin position="289"/>
        <end position="315"/>
    </location>
</feature>
<dbReference type="Gene3D" id="3.90.550.10">
    <property type="entry name" value="Spore Coat Polysaccharide Biosynthesis Protein SpsA, Chain A"/>
    <property type="match status" value="1"/>
</dbReference>
<evidence type="ECO:0000256" key="6">
    <source>
        <dbReference type="ARBA" id="ARBA00022989"/>
    </source>
</evidence>
<dbReference type="FunFam" id="3.90.550.10:FF:000079">
    <property type="entry name" value="Probable glycosyl transferase"/>
    <property type="match status" value="1"/>
</dbReference>
<protein>
    <submittedName>
        <fullName evidence="12">Glycosyl transferase</fullName>
    </submittedName>
</protein>
<dbReference type="GO" id="GO:0005886">
    <property type="term" value="C:plasma membrane"/>
    <property type="evidence" value="ECO:0007669"/>
    <property type="project" value="UniProtKB-SubCell"/>
</dbReference>
<dbReference type="AlphaFoldDB" id="A0A917NLK2"/>
<evidence type="ECO:0000256" key="9">
    <source>
        <dbReference type="SAM" id="MobiDB-lite"/>
    </source>
</evidence>
<proteinExistence type="inferred from homology"/>
<reference evidence="12" key="1">
    <citation type="journal article" date="2014" name="Int. J. Syst. Evol. Microbiol.">
        <title>Complete genome sequence of Corynebacterium casei LMG S-19264T (=DSM 44701T), isolated from a smear-ripened cheese.</title>
        <authorList>
            <consortium name="US DOE Joint Genome Institute (JGI-PGF)"/>
            <person name="Walter F."/>
            <person name="Albersmeier A."/>
            <person name="Kalinowski J."/>
            <person name="Ruckert C."/>
        </authorList>
    </citation>
    <scope>NUCLEOTIDE SEQUENCE</scope>
    <source>
        <strain evidence="12">JCM 18487</strain>
    </source>
</reference>
<gene>
    <name evidence="12" type="ORF">GCM10010885_18590</name>
</gene>
<evidence type="ECO:0000313" key="12">
    <source>
        <dbReference type="EMBL" id="GGJ09758.1"/>
    </source>
</evidence>
<keyword evidence="2" id="KW-1003">Cell membrane</keyword>
<evidence type="ECO:0000313" key="13">
    <source>
        <dbReference type="Proteomes" id="UP000637695"/>
    </source>
</evidence>
<evidence type="ECO:0000256" key="2">
    <source>
        <dbReference type="ARBA" id="ARBA00022475"/>
    </source>
</evidence>
<dbReference type="PANTHER" id="PTHR48090">
    <property type="entry name" value="UNDECAPRENYL-PHOSPHATE 4-DEOXY-4-FORMAMIDO-L-ARABINOSE TRANSFERASE-RELATED"/>
    <property type="match status" value="1"/>
</dbReference>
<keyword evidence="6 10" id="KW-1133">Transmembrane helix</keyword>
<dbReference type="Pfam" id="PF00535">
    <property type="entry name" value="Glycos_transf_2"/>
    <property type="match status" value="1"/>
</dbReference>
<evidence type="ECO:0000256" key="1">
    <source>
        <dbReference type="ARBA" id="ARBA00004651"/>
    </source>
</evidence>
<accession>A0A917NLK2</accession>
<name>A0A917NLK2_9BACL</name>
<dbReference type="EMBL" id="BMOY01000030">
    <property type="protein sequence ID" value="GGJ09758.1"/>
    <property type="molecule type" value="Genomic_DNA"/>
</dbReference>
<dbReference type="InterPro" id="IPR001173">
    <property type="entry name" value="Glyco_trans_2-like"/>
</dbReference>
<evidence type="ECO:0000256" key="10">
    <source>
        <dbReference type="SAM" id="Phobius"/>
    </source>
</evidence>